<dbReference type="SUPFAM" id="SSF69572">
    <property type="entry name" value="Activating enzymes of the ubiquitin-like proteins"/>
    <property type="match status" value="1"/>
</dbReference>
<dbReference type="EMBL" id="AP014862">
    <property type="protein sequence ID" value="BAU73082.1"/>
    <property type="molecule type" value="Genomic_DNA"/>
</dbReference>
<dbReference type="Proteomes" id="UP000218554">
    <property type="component" value="Chromosome"/>
</dbReference>
<evidence type="ECO:0000259" key="2">
    <source>
        <dbReference type="Pfam" id="PF14461"/>
    </source>
</evidence>
<dbReference type="GO" id="GO:0016779">
    <property type="term" value="F:nucleotidyltransferase activity"/>
    <property type="evidence" value="ECO:0007669"/>
    <property type="project" value="UniProtKB-KW"/>
</dbReference>
<reference evidence="4" key="1">
    <citation type="submission" date="2015-05" db="EMBL/GenBank/DDBJ databases">
        <title>Draft genome sequencing of a biphenyl-degrading bacterium, Pseudomonas balearica KF707 (=NBRC110670).</title>
        <authorList>
            <person name="Kimura N."/>
            <person name="Hirose J."/>
            <person name="Watanabe T."/>
            <person name="Suenaga H."/>
            <person name="Fujihara H."/>
            <person name="Noguchi M."/>
            <person name="Hashimoto M."/>
            <person name="Shimodaira J."/>
            <person name="Tsuchikane K."/>
            <person name="Hosoyama A."/>
            <person name="Yamazoe A."/>
            <person name="Fujita N."/>
            <person name="Furukawa K."/>
        </authorList>
    </citation>
    <scope>NUCLEOTIDE SEQUENCE [LARGE SCALE GENOMIC DNA]</scope>
    <source>
        <strain evidence="4">DSM 10086 / NBRC 110670 / KF707</strain>
    </source>
</reference>
<name>A0AAD1BXL8_METFU</name>
<proteinExistence type="predicted"/>
<evidence type="ECO:0000259" key="1">
    <source>
        <dbReference type="Pfam" id="PF00899"/>
    </source>
</evidence>
<dbReference type="GO" id="GO:0061503">
    <property type="term" value="F:tRNA threonylcarbamoyladenosine dehydratase"/>
    <property type="evidence" value="ECO:0007669"/>
    <property type="project" value="TreeGrafter"/>
</dbReference>
<sequence>MAEPSDEELIPELLERLKPLGFSRTLRQKVGGNLVLTGALRTNDGPVACSIAIDREFRRIPRVTLLEIPPKLLPVAPHLGSGGELCYAATGTYVFDIFNPIEQTLAFIQRAEQVLGEIMRGELIDDLAEEFFAYWWGAYCYIDTDRLETGELQVFSSGESERSGRTFEIFLTDDLARTSKKLSLLRDEFTQENFIIHSISTSARPRPSQDSWPPKTLGDFVNWQYQLDKNVPKKLLRRVAAAYRSEFGACLFVISSPLYKYGLIVKFPDLEERRALRKAANGFQYLYELKITPVATFRIDDRYLVERNIPGVKNLSGLKIGIVGCGTIGGYLAELLVKAGAGLAGGKLTLIDPDEFGPQNLGRHRLGFTHLYRPKAIALADELSKAMPSAGIEGVPLDVRDVRLPELDLLIDATGDEAVGYWIAAQYHKVVPILNVWIEGRGAAVRTLFKLPGIGACYRCLCDYNKDRHFVSVSEDFGEIFAGHGCEGLYVPFPATVSVQAACLSAEAILDWVGGWTLPSLRTRVTDPNFTLSTDDCSPLVKIGCPACCT</sequence>
<dbReference type="GO" id="GO:0061504">
    <property type="term" value="P:cyclic threonylcarbamoyladenosine biosynthetic process"/>
    <property type="evidence" value="ECO:0007669"/>
    <property type="project" value="TreeGrafter"/>
</dbReference>
<dbReference type="InterPro" id="IPR000594">
    <property type="entry name" value="ThiF_NAD_FAD-bd"/>
</dbReference>
<evidence type="ECO:0000313" key="3">
    <source>
        <dbReference type="EMBL" id="BAU73082.1"/>
    </source>
</evidence>
<dbReference type="InterPro" id="IPR035985">
    <property type="entry name" value="Ubiquitin-activating_enz"/>
</dbReference>
<keyword evidence="3" id="KW-0808">Transferase</keyword>
<dbReference type="PANTHER" id="PTHR43267">
    <property type="entry name" value="TRNA THREONYLCARBAMOYLADENOSINE DEHYDRATASE"/>
    <property type="match status" value="1"/>
</dbReference>
<dbReference type="InterPro" id="IPR032701">
    <property type="entry name" value="Prok-E2_B_dom"/>
</dbReference>
<dbReference type="Pfam" id="PF00899">
    <property type="entry name" value="ThiF"/>
    <property type="match status" value="1"/>
</dbReference>
<dbReference type="AlphaFoldDB" id="A0AAD1BXL8"/>
<feature type="domain" description="Prokaryotic E2 family B" evidence="2">
    <location>
        <begin position="39"/>
        <end position="135"/>
    </location>
</feature>
<dbReference type="KEGG" id="pfuw:KF707C_13940"/>
<dbReference type="InterPro" id="IPR045886">
    <property type="entry name" value="ThiF/MoeB/HesA"/>
</dbReference>
<keyword evidence="4" id="KW-1185">Reference proteome</keyword>
<dbReference type="GO" id="GO:0008641">
    <property type="term" value="F:ubiquitin-like modifier activating enzyme activity"/>
    <property type="evidence" value="ECO:0007669"/>
    <property type="project" value="InterPro"/>
</dbReference>
<dbReference type="PANTHER" id="PTHR43267:SF1">
    <property type="entry name" value="TRNA THREONYLCARBAMOYLADENOSINE DEHYDRATASE"/>
    <property type="match status" value="1"/>
</dbReference>
<keyword evidence="3" id="KW-0548">Nucleotidyltransferase</keyword>
<evidence type="ECO:0000313" key="4">
    <source>
        <dbReference type="Proteomes" id="UP000218554"/>
    </source>
</evidence>
<gene>
    <name evidence="3" type="ORF">KF707C_13940</name>
</gene>
<protein>
    <submittedName>
        <fullName evidence="3">Sulfur carrier protein adenylyltransferase ThiF</fullName>
    </submittedName>
</protein>
<dbReference type="CDD" id="cd01483">
    <property type="entry name" value="E1_enzyme_family"/>
    <property type="match status" value="1"/>
</dbReference>
<organism evidence="3 4">
    <name type="scientific">Metapseudomonas furukawaii</name>
    <name type="common">Pseudomonas furukawaii</name>
    <dbReference type="NCBI Taxonomy" id="1149133"/>
    <lineage>
        <taxon>Bacteria</taxon>
        <taxon>Pseudomonadati</taxon>
        <taxon>Pseudomonadota</taxon>
        <taxon>Gammaproteobacteria</taxon>
        <taxon>Pseudomonadales</taxon>
        <taxon>Pseudomonadaceae</taxon>
        <taxon>Metapseudomonas</taxon>
    </lineage>
</organism>
<dbReference type="RefSeq" id="WP_003455137.1">
    <property type="nucleotide sequence ID" value="NZ_AJMR01000223.1"/>
</dbReference>
<dbReference type="Gene3D" id="3.40.50.720">
    <property type="entry name" value="NAD(P)-binding Rossmann-like Domain"/>
    <property type="match status" value="1"/>
</dbReference>
<reference evidence="3 4" key="2">
    <citation type="journal article" date="2017" name="Int. J. Syst. Evol. Microbiol.">
        <title>Pseudomonas furukawaii sp. nov., a polychlorinated biphenyl-degrading bacterium isolated from biphenyl-contaminated soil in Japan.</title>
        <authorList>
            <person name="Kimura N."/>
            <person name="Watanabe T."/>
            <person name="Suenaga H."/>
            <person name="Fujihara H."/>
            <person name="Futagami T."/>
            <person name="Goto M."/>
            <person name="Hanada S."/>
            <person name="Hirose J."/>
        </authorList>
    </citation>
    <scope>NUCLEOTIDE SEQUENCE [LARGE SCALE GENOMIC DNA]</scope>
    <source>
        <strain evidence="4">DSM 10086 / NBRC 110670 / KF707</strain>
    </source>
</reference>
<accession>A0AAD1BXL8</accession>
<dbReference type="Pfam" id="PF14461">
    <property type="entry name" value="Prok-E2_B"/>
    <property type="match status" value="1"/>
</dbReference>
<feature type="domain" description="THIF-type NAD/FAD binding fold" evidence="1">
    <location>
        <begin position="311"/>
        <end position="524"/>
    </location>
</feature>